<name>A0ABW3B711_9FLAO</name>
<sequence length="168" mass="19332">MKLNRFYLLIIIIAVSSCSRHELSSLDFEQLNKPEKEIFLVSTAQHSTQEKALFELINNYRLSIALDTLAFEGASYYFAKKHSMYMISQGNTSHDNFAKRAEQLSMNTGASYVAENVAKDYDTIDEAFEAWLESEGHRLNIEGDYTHSAISIKENEEGDLYFTQLFFR</sequence>
<dbReference type="InterPro" id="IPR014044">
    <property type="entry name" value="CAP_dom"/>
</dbReference>
<reference evidence="3" key="1">
    <citation type="journal article" date="2019" name="Int. J. Syst. Evol. Microbiol.">
        <title>The Global Catalogue of Microorganisms (GCM) 10K type strain sequencing project: providing services to taxonomists for standard genome sequencing and annotation.</title>
        <authorList>
            <consortium name="The Broad Institute Genomics Platform"/>
            <consortium name="The Broad Institute Genome Sequencing Center for Infectious Disease"/>
            <person name="Wu L."/>
            <person name="Ma J."/>
        </authorList>
    </citation>
    <scope>NUCLEOTIDE SEQUENCE [LARGE SCALE GENOMIC DNA]</scope>
    <source>
        <strain evidence="3">CCUG 61948</strain>
    </source>
</reference>
<dbReference type="Proteomes" id="UP001597012">
    <property type="component" value="Unassembled WGS sequence"/>
</dbReference>
<comment type="caution">
    <text evidence="2">The sequence shown here is derived from an EMBL/GenBank/DDBJ whole genome shotgun (WGS) entry which is preliminary data.</text>
</comment>
<dbReference type="Pfam" id="PF00188">
    <property type="entry name" value="CAP"/>
    <property type="match status" value="1"/>
</dbReference>
<feature type="domain" description="SCP" evidence="1">
    <location>
        <begin position="55"/>
        <end position="166"/>
    </location>
</feature>
<gene>
    <name evidence="2" type="ORF">ACFQZJ_16685</name>
</gene>
<dbReference type="InterPro" id="IPR035940">
    <property type="entry name" value="CAP_sf"/>
</dbReference>
<evidence type="ECO:0000259" key="1">
    <source>
        <dbReference type="Pfam" id="PF00188"/>
    </source>
</evidence>
<dbReference type="PROSITE" id="PS51257">
    <property type="entry name" value="PROKAR_LIPOPROTEIN"/>
    <property type="match status" value="1"/>
</dbReference>
<evidence type="ECO:0000313" key="3">
    <source>
        <dbReference type="Proteomes" id="UP001597012"/>
    </source>
</evidence>
<keyword evidence="3" id="KW-1185">Reference proteome</keyword>
<dbReference type="CDD" id="cd05379">
    <property type="entry name" value="CAP_bacterial"/>
    <property type="match status" value="1"/>
</dbReference>
<dbReference type="SUPFAM" id="SSF55797">
    <property type="entry name" value="PR-1-like"/>
    <property type="match status" value="1"/>
</dbReference>
<dbReference type="RefSeq" id="WP_379936017.1">
    <property type="nucleotide sequence ID" value="NZ_JBHTHY010000014.1"/>
</dbReference>
<proteinExistence type="predicted"/>
<dbReference type="Gene3D" id="3.40.33.10">
    <property type="entry name" value="CAP"/>
    <property type="match status" value="1"/>
</dbReference>
<accession>A0ABW3B711</accession>
<organism evidence="2 3">
    <name type="scientific">Maribacter chungangensis</name>
    <dbReference type="NCBI Taxonomy" id="1069117"/>
    <lineage>
        <taxon>Bacteria</taxon>
        <taxon>Pseudomonadati</taxon>
        <taxon>Bacteroidota</taxon>
        <taxon>Flavobacteriia</taxon>
        <taxon>Flavobacteriales</taxon>
        <taxon>Flavobacteriaceae</taxon>
        <taxon>Maribacter</taxon>
    </lineage>
</organism>
<dbReference type="PANTHER" id="PTHR31157">
    <property type="entry name" value="SCP DOMAIN-CONTAINING PROTEIN"/>
    <property type="match status" value="1"/>
</dbReference>
<dbReference type="PANTHER" id="PTHR31157:SF1">
    <property type="entry name" value="SCP DOMAIN-CONTAINING PROTEIN"/>
    <property type="match status" value="1"/>
</dbReference>
<protein>
    <submittedName>
        <fullName evidence="2">CAP domain-containing protein</fullName>
    </submittedName>
</protein>
<dbReference type="EMBL" id="JBHTHY010000014">
    <property type="protein sequence ID" value="MFD0799113.1"/>
    <property type="molecule type" value="Genomic_DNA"/>
</dbReference>
<evidence type="ECO:0000313" key="2">
    <source>
        <dbReference type="EMBL" id="MFD0799113.1"/>
    </source>
</evidence>